<evidence type="ECO:0000313" key="3">
    <source>
        <dbReference type="EMBL" id="KYB27008.1"/>
    </source>
</evidence>
<reference evidence="3 4" key="1">
    <citation type="journal article" date="2008" name="Nature">
        <title>The genome of the model beetle and pest Tribolium castaneum.</title>
        <authorList>
            <consortium name="Tribolium Genome Sequencing Consortium"/>
            <person name="Richards S."/>
            <person name="Gibbs R.A."/>
            <person name="Weinstock G.M."/>
            <person name="Brown S.J."/>
            <person name="Denell R."/>
            <person name="Beeman R.W."/>
            <person name="Gibbs R."/>
            <person name="Beeman R.W."/>
            <person name="Brown S.J."/>
            <person name="Bucher G."/>
            <person name="Friedrich M."/>
            <person name="Grimmelikhuijzen C.J."/>
            <person name="Klingler M."/>
            <person name="Lorenzen M."/>
            <person name="Richards S."/>
            <person name="Roth S."/>
            <person name="Schroder R."/>
            <person name="Tautz D."/>
            <person name="Zdobnov E.M."/>
            <person name="Muzny D."/>
            <person name="Gibbs R.A."/>
            <person name="Weinstock G.M."/>
            <person name="Attaway T."/>
            <person name="Bell S."/>
            <person name="Buhay C.J."/>
            <person name="Chandrabose M.N."/>
            <person name="Chavez D."/>
            <person name="Clerk-Blankenburg K.P."/>
            <person name="Cree A."/>
            <person name="Dao M."/>
            <person name="Davis C."/>
            <person name="Chacko J."/>
            <person name="Dinh H."/>
            <person name="Dugan-Rocha S."/>
            <person name="Fowler G."/>
            <person name="Garner T.T."/>
            <person name="Garnes J."/>
            <person name="Gnirke A."/>
            <person name="Hawes A."/>
            <person name="Hernandez J."/>
            <person name="Hines S."/>
            <person name="Holder M."/>
            <person name="Hume J."/>
            <person name="Jhangiani S.N."/>
            <person name="Joshi V."/>
            <person name="Khan Z.M."/>
            <person name="Jackson L."/>
            <person name="Kovar C."/>
            <person name="Kowis A."/>
            <person name="Lee S."/>
            <person name="Lewis L.R."/>
            <person name="Margolis J."/>
            <person name="Morgan M."/>
            <person name="Nazareth L.V."/>
            <person name="Nguyen N."/>
            <person name="Okwuonu G."/>
            <person name="Parker D."/>
            <person name="Richards S."/>
            <person name="Ruiz S.J."/>
            <person name="Santibanez J."/>
            <person name="Savard J."/>
            <person name="Scherer S.E."/>
            <person name="Schneider B."/>
            <person name="Sodergren E."/>
            <person name="Tautz D."/>
            <person name="Vattahil S."/>
            <person name="Villasana D."/>
            <person name="White C.S."/>
            <person name="Wright R."/>
            <person name="Park Y."/>
            <person name="Beeman R.W."/>
            <person name="Lord J."/>
            <person name="Oppert B."/>
            <person name="Lorenzen M."/>
            <person name="Brown S."/>
            <person name="Wang L."/>
            <person name="Savard J."/>
            <person name="Tautz D."/>
            <person name="Richards S."/>
            <person name="Weinstock G."/>
            <person name="Gibbs R.A."/>
            <person name="Liu Y."/>
            <person name="Worley K."/>
            <person name="Weinstock G."/>
            <person name="Elsik C.G."/>
            <person name="Reese J.T."/>
            <person name="Elhaik E."/>
            <person name="Landan G."/>
            <person name="Graur D."/>
            <person name="Arensburger P."/>
            <person name="Atkinson P."/>
            <person name="Beeman R.W."/>
            <person name="Beidler J."/>
            <person name="Brown S.J."/>
            <person name="Demuth J.P."/>
            <person name="Drury D.W."/>
            <person name="Du Y.Z."/>
            <person name="Fujiwara H."/>
            <person name="Lorenzen M."/>
            <person name="Maselli V."/>
            <person name="Osanai M."/>
            <person name="Park Y."/>
            <person name="Robertson H.M."/>
            <person name="Tu Z."/>
            <person name="Wang J.J."/>
            <person name="Wang S."/>
            <person name="Richards S."/>
            <person name="Song H."/>
            <person name="Zhang L."/>
            <person name="Sodergren E."/>
            <person name="Werner D."/>
            <person name="Stanke M."/>
            <person name="Morgenstern B."/>
            <person name="Solovyev V."/>
            <person name="Kosarev P."/>
            <person name="Brown G."/>
            <person name="Chen H.C."/>
            <person name="Ermolaeva O."/>
            <person name="Hlavina W."/>
            <person name="Kapustin Y."/>
            <person name="Kiryutin B."/>
            <person name="Kitts P."/>
            <person name="Maglott D."/>
            <person name="Pruitt K."/>
            <person name="Sapojnikov V."/>
            <person name="Souvorov A."/>
            <person name="Mackey A.J."/>
            <person name="Waterhouse R.M."/>
            <person name="Wyder S."/>
            <person name="Zdobnov E.M."/>
            <person name="Zdobnov E.M."/>
            <person name="Wyder S."/>
            <person name="Kriventseva E.V."/>
            <person name="Kadowaki T."/>
            <person name="Bork P."/>
            <person name="Aranda M."/>
            <person name="Bao R."/>
            <person name="Beermann A."/>
            <person name="Berns N."/>
            <person name="Bolognesi R."/>
            <person name="Bonneton F."/>
            <person name="Bopp D."/>
            <person name="Brown S.J."/>
            <person name="Bucher G."/>
            <person name="Butts T."/>
            <person name="Chaumot A."/>
            <person name="Denell R.E."/>
            <person name="Ferrier D.E."/>
            <person name="Friedrich M."/>
            <person name="Gordon C.M."/>
            <person name="Jindra M."/>
            <person name="Klingler M."/>
            <person name="Lan Q."/>
            <person name="Lattorff H.M."/>
            <person name="Laudet V."/>
            <person name="von Levetsow C."/>
            <person name="Liu Z."/>
            <person name="Lutz R."/>
            <person name="Lynch J.A."/>
            <person name="da Fonseca R.N."/>
            <person name="Posnien N."/>
            <person name="Reuter R."/>
            <person name="Roth S."/>
            <person name="Savard J."/>
            <person name="Schinko J.B."/>
            <person name="Schmitt C."/>
            <person name="Schoppmeier M."/>
            <person name="Schroder R."/>
            <person name="Shippy T.D."/>
            <person name="Simonnet F."/>
            <person name="Marques-Souza H."/>
            <person name="Tautz D."/>
            <person name="Tomoyasu Y."/>
            <person name="Trauner J."/>
            <person name="Van der Zee M."/>
            <person name="Vervoort M."/>
            <person name="Wittkopp N."/>
            <person name="Wimmer E.A."/>
            <person name="Yang X."/>
            <person name="Jones A.K."/>
            <person name="Sattelle D.B."/>
            <person name="Ebert P.R."/>
            <person name="Nelson D."/>
            <person name="Scott J.G."/>
            <person name="Beeman R.W."/>
            <person name="Muthukrishnan S."/>
            <person name="Kramer K.J."/>
            <person name="Arakane Y."/>
            <person name="Beeman R.W."/>
            <person name="Zhu Q."/>
            <person name="Hogenkamp D."/>
            <person name="Dixit R."/>
            <person name="Oppert B."/>
            <person name="Jiang H."/>
            <person name="Zou Z."/>
            <person name="Marshall J."/>
            <person name="Elpidina E."/>
            <person name="Vinokurov K."/>
            <person name="Oppert C."/>
            <person name="Zou Z."/>
            <person name="Evans J."/>
            <person name="Lu Z."/>
            <person name="Zhao P."/>
            <person name="Sumathipala N."/>
            <person name="Altincicek B."/>
            <person name="Vilcinskas A."/>
            <person name="Williams M."/>
            <person name="Hultmark D."/>
            <person name="Hetru C."/>
            <person name="Jiang H."/>
            <person name="Grimmelikhuijzen C.J."/>
            <person name="Hauser F."/>
            <person name="Cazzamali G."/>
            <person name="Williamson M."/>
            <person name="Park Y."/>
            <person name="Li B."/>
            <person name="Tanaka Y."/>
            <person name="Predel R."/>
            <person name="Neupert S."/>
            <person name="Schachtner J."/>
            <person name="Verleyen P."/>
            <person name="Raible F."/>
            <person name="Bork P."/>
            <person name="Friedrich M."/>
            <person name="Walden K.K."/>
            <person name="Robertson H.M."/>
            <person name="Angeli S."/>
            <person name="Foret S."/>
            <person name="Bucher G."/>
            <person name="Schuetz S."/>
            <person name="Maleszka R."/>
            <person name="Wimmer E.A."/>
            <person name="Beeman R.W."/>
            <person name="Lorenzen M."/>
            <person name="Tomoyasu Y."/>
            <person name="Miller S.C."/>
            <person name="Grossmann D."/>
            <person name="Bucher G."/>
        </authorList>
    </citation>
    <scope>NUCLEOTIDE SEQUENCE [LARGE SCALE GENOMIC DNA]</scope>
    <source>
        <strain evidence="3 4">Georgia GA2</strain>
    </source>
</reference>
<dbReference type="InParanoid" id="A0A139WG80"/>
<dbReference type="PANTHER" id="PTHR15505">
    <property type="entry name" value="RIIA DOMAIN-CONTAINING PROTEIN 1"/>
    <property type="match status" value="1"/>
</dbReference>
<sequence>MSERVLKSPSSGKNSPTKSPTDSVNTVSPDASVNRGASGGFVTTQLETNTGSSLRKIFRSNDSLAREDSAFEPCGVISKVLDECPPACDRLRFKRPSGEPLTPAFAIAREIVEEVVRGATRAKPRRKLRKPRMKSGWMSLGNVIPNFSINDNVFKNIMFNENLLVSTFEPNSLYPTPVGALSLDVQEARGGPLKYQKKKTKGDFLVPKFLVHLSSQLDFCGHNGGSRITAWVDRDLQTLEEKRREYVQMDDGLDQQALYVSSQENFYYLRHDKRKDIFYSPHKAHNLICEGANFVLMRYLALTKFVGFFEVSTLYINGNLCRNIYECKGPSSGMINNKKVDVCKIYRTIIEECGIKHKSITLMTLTGKILKQEWYFCNYILQLNPLTDLSAFNKIPLEKKPLQDDIQLLSLYLDAKVNDE</sequence>
<evidence type="ECO:0000259" key="2">
    <source>
        <dbReference type="Pfam" id="PF21772"/>
    </source>
</evidence>
<gene>
    <name evidence="3" type="primary">AUGUSTUS-3.0.2_15498</name>
    <name evidence="3" type="ORF">TcasGA2_TC015498</name>
</gene>
<organism evidence="3 4">
    <name type="scientific">Tribolium castaneum</name>
    <name type="common">Red flour beetle</name>
    <dbReference type="NCBI Taxonomy" id="7070"/>
    <lineage>
        <taxon>Eukaryota</taxon>
        <taxon>Metazoa</taxon>
        <taxon>Ecdysozoa</taxon>
        <taxon>Arthropoda</taxon>
        <taxon>Hexapoda</taxon>
        <taxon>Insecta</taxon>
        <taxon>Pterygota</taxon>
        <taxon>Neoptera</taxon>
        <taxon>Endopterygota</taxon>
        <taxon>Coleoptera</taxon>
        <taxon>Polyphaga</taxon>
        <taxon>Cucujiformia</taxon>
        <taxon>Tenebrionidae</taxon>
        <taxon>Tenebrionidae incertae sedis</taxon>
        <taxon>Tribolium</taxon>
    </lineage>
</organism>
<dbReference type="PANTHER" id="PTHR15505:SF4">
    <property type="entry name" value="RIIA DOMAIN-CONTAINING PROTEIN 1"/>
    <property type="match status" value="1"/>
</dbReference>
<feature type="domain" description="Ciliogenesis-associated TTC17-interacting protein N-terminal" evidence="2">
    <location>
        <begin position="148"/>
        <end position="356"/>
    </location>
</feature>
<dbReference type="AlphaFoldDB" id="A0A139WG80"/>
<proteinExistence type="predicted"/>
<evidence type="ECO:0000313" key="4">
    <source>
        <dbReference type="Proteomes" id="UP000007266"/>
    </source>
</evidence>
<dbReference type="STRING" id="7070.A0A139WG80"/>
<reference evidence="3 4" key="2">
    <citation type="journal article" date="2010" name="Nucleic Acids Res.">
        <title>BeetleBase in 2010: revisions to provide comprehensive genomic information for Tribolium castaneum.</title>
        <authorList>
            <person name="Kim H.S."/>
            <person name="Murphy T."/>
            <person name="Xia J."/>
            <person name="Caragea D."/>
            <person name="Park Y."/>
            <person name="Beeman R.W."/>
            <person name="Lorenzen M.D."/>
            <person name="Butcher S."/>
            <person name="Manak J.R."/>
            <person name="Brown S.J."/>
        </authorList>
    </citation>
    <scope>GENOME REANNOTATION</scope>
    <source>
        <strain evidence="3 4">Georgia GA2</strain>
    </source>
</reference>
<feature type="region of interest" description="Disordered" evidence="1">
    <location>
        <begin position="1"/>
        <end position="44"/>
    </location>
</feature>
<dbReference type="eggNOG" id="ENOG502QPJE">
    <property type="taxonomic scope" value="Eukaryota"/>
</dbReference>
<name>A0A139WG80_TRICA</name>
<protein>
    <recommendedName>
        <fullName evidence="2">Ciliogenesis-associated TTC17-interacting protein N-terminal domain-containing protein</fullName>
    </recommendedName>
</protein>
<accession>A0A139WG80</accession>
<keyword evidence="4" id="KW-1185">Reference proteome</keyword>
<evidence type="ECO:0000256" key="1">
    <source>
        <dbReference type="SAM" id="MobiDB-lite"/>
    </source>
</evidence>
<dbReference type="Proteomes" id="UP000007266">
    <property type="component" value="Linkage group 6"/>
</dbReference>
<dbReference type="Pfam" id="PF21772">
    <property type="entry name" value="CATIP_N"/>
    <property type="match status" value="1"/>
</dbReference>
<dbReference type="EMBL" id="KQ971345">
    <property type="protein sequence ID" value="KYB27008.1"/>
    <property type="molecule type" value="Genomic_DNA"/>
</dbReference>
<dbReference type="InterPro" id="IPR048777">
    <property type="entry name" value="CATIP_N"/>
</dbReference>
<feature type="compositionally biased region" description="Polar residues" evidence="1">
    <location>
        <begin position="8"/>
        <end position="31"/>
    </location>
</feature>